<comment type="function">
    <text evidence="6">Destroys radicals which are normally produced within the cells and which are toxic to biological systems.</text>
</comment>
<dbReference type="Pfam" id="PF00081">
    <property type="entry name" value="Sod_Fe_N"/>
    <property type="match status" value="1"/>
</dbReference>
<evidence type="ECO:0000259" key="8">
    <source>
        <dbReference type="Pfam" id="PF02777"/>
    </source>
</evidence>
<proteinExistence type="inferred from homology"/>
<evidence type="ECO:0000313" key="10">
    <source>
        <dbReference type="Proteomes" id="UP001447842"/>
    </source>
</evidence>
<dbReference type="InterPro" id="IPR019831">
    <property type="entry name" value="Mn/Fe_SOD_N"/>
</dbReference>
<sequence length="201" mass="23089">MAFELMKLPFEEAALEPMISAETIQYHYGKHHQGYVNNLNKLIEGGKYADASLLDIIRKSKGPTFNNAAQVFNHDFYWYGLSTEKTSPSTVLMDKIEHDHGSMEDFKDAFLNAAASLFGSGWVWLVNQNGSLAIKKYSNAETPIKDGLRPLLVCDVWEHAYYIDQRNNRAAYLENWWKLINWKFVSDNWAAKEDDPIIGYN</sequence>
<comment type="similarity">
    <text evidence="1 6">Belongs to the iron/manganese superoxide dismutase family.</text>
</comment>
<organism evidence="9 10">
    <name type="scientific">Sulfurimonas diazotrophicus</name>
    <dbReference type="NCBI Taxonomy" id="3131939"/>
    <lineage>
        <taxon>Bacteria</taxon>
        <taxon>Pseudomonadati</taxon>
        <taxon>Campylobacterota</taxon>
        <taxon>Epsilonproteobacteria</taxon>
        <taxon>Campylobacterales</taxon>
        <taxon>Sulfurimonadaceae</taxon>
        <taxon>Sulfurimonas</taxon>
    </lineage>
</organism>
<dbReference type="Proteomes" id="UP001447842">
    <property type="component" value="Chromosome"/>
</dbReference>
<evidence type="ECO:0000256" key="6">
    <source>
        <dbReference type="RuleBase" id="RU000414"/>
    </source>
</evidence>
<dbReference type="InterPro" id="IPR019832">
    <property type="entry name" value="Mn/Fe_SOD_C"/>
</dbReference>
<dbReference type="SUPFAM" id="SSF54719">
    <property type="entry name" value="Fe,Mn superoxide dismutase (SOD), C-terminal domain"/>
    <property type="match status" value="1"/>
</dbReference>
<evidence type="ECO:0000256" key="1">
    <source>
        <dbReference type="ARBA" id="ARBA00008714"/>
    </source>
</evidence>
<dbReference type="PANTHER" id="PTHR42769">
    <property type="entry name" value="SUPEROXIDE DISMUTASE"/>
    <property type="match status" value="1"/>
</dbReference>
<dbReference type="Pfam" id="PF02777">
    <property type="entry name" value="Sod_Fe_C"/>
    <property type="match status" value="1"/>
</dbReference>
<dbReference type="SUPFAM" id="SSF46609">
    <property type="entry name" value="Fe,Mn superoxide dismutase (SOD), N-terminal domain"/>
    <property type="match status" value="1"/>
</dbReference>
<dbReference type="PROSITE" id="PS00088">
    <property type="entry name" value="SOD_MN"/>
    <property type="match status" value="1"/>
</dbReference>
<evidence type="ECO:0000256" key="3">
    <source>
        <dbReference type="ARBA" id="ARBA00012682"/>
    </source>
</evidence>
<comment type="subunit">
    <text evidence="2">Homodimer.</text>
</comment>
<evidence type="ECO:0000259" key="7">
    <source>
        <dbReference type="Pfam" id="PF00081"/>
    </source>
</evidence>
<dbReference type="EC" id="1.15.1.1" evidence="3 6"/>
<reference evidence="9 10" key="1">
    <citation type="submission" date="2024-03" db="EMBL/GenBank/DDBJ databases">
        <title>Sulfurimonas sp. HSL3-1.</title>
        <authorList>
            <person name="Wang S."/>
        </authorList>
    </citation>
    <scope>NUCLEOTIDE SEQUENCE [LARGE SCALE GENOMIC DNA]</scope>
    <source>
        <strain evidence="9 10">HSL3-1</strain>
    </source>
</reference>
<evidence type="ECO:0000256" key="5">
    <source>
        <dbReference type="ARBA" id="ARBA00023002"/>
    </source>
</evidence>
<feature type="domain" description="Manganese/iron superoxide dismutase N-terminal" evidence="7">
    <location>
        <begin position="3"/>
        <end position="81"/>
    </location>
</feature>
<dbReference type="InterPro" id="IPR001189">
    <property type="entry name" value="Mn/Fe_SOD"/>
</dbReference>
<dbReference type="EMBL" id="CP147920">
    <property type="protein sequence ID" value="XAU14116.1"/>
    <property type="molecule type" value="Genomic_DNA"/>
</dbReference>
<dbReference type="Gene3D" id="1.10.287.990">
    <property type="entry name" value="Fe,Mn superoxide dismutase (SOD) domain"/>
    <property type="match status" value="1"/>
</dbReference>
<keyword evidence="5 6" id="KW-0560">Oxidoreductase</keyword>
<dbReference type="InterPro" id="IPR036324">
    <property type="entry name" value="Mn/Fe_SOD_N_sf"/>
</dbReference>
<dbReference type="GO" id="GO:0004784">
    <property type="term" value="F:superoxide dismutase activity"/>
    <property type="evidence" value="ECO:0007669"/>
    <property type="project" value="UniProtKB-EC"/>
</dbReference>
<evidence type="ECO:0000256" key="2">
    <source>
        <dbReference type="ARBA" id="ARBA00011738"/>
    </source>
</evidence>
<dbReference type="PRINTS" id="PR01703">
    <property type="entry name" value="MNSODISMTASE"/>
</dbReference>
<dbReference type="PANTHER" id="PTHR42769:SF3">
    <property type="entry name" value="SUPEROXIDE DISMUTASE [FE] 2, CHLOROPLASTIC"/>
    <property type="match status" value="1"/>
</dbReference>
<dbReference type="RefSeq" id="WP_231018295.1">
    <property type="nucleotide sequence ID" value="NZ_CP147920.1"/>
</dbReference>
<dbReference type="Gene3D" id="3.55.40.20">
    <property type="entry name" value="Iron/manganese superoxide dismutase, C-terminal domain"/>
    <property type="match status" value="1"/>
</dbReference>
<name>A0ABZ3H795_9BACT</name>
<keyword evidence="4 6" id="KW-0479">Metal-binding</keyword>
<feature type="domain" description="Manganese/iron superoxide dismutase C-terminal" evidence="8">
    <location>
        <begin position="89"/>
        <end position="187"/>
    </location>
</feature>
<evidence type="ECO:0000313" key="9">
    <source>
        <dbReference type="EMBL" id="XAU14116.1"/>
    </source>
</evidence>
<accession>A0ABZ3H795</accession>
<comment type="catalytic activity">
    <reaction evidence="6">
        <text>2 superoxide + 2 H(+) = H2O2 + O2</text>
        <dbReference type="Rhea" id="RHEA:20696"/>
        <dbReference type="ChEBI" id="CHEBI:15378"/>
        <dbReference type="ChEBI" id="CHEBI:15379"/>
        <dbReference type="ChEBI" id="CHEBI:16240"/>
        <dbReference type="ChEBI" id="CHEBI:18421"/>
        <dbReference type="EC" id="1.15.1.1"/>
    </reaction>
</comment>
<dbReference type="PIRSF" id="PIRSF000349">
    <property type="entry name" value="SODismutase"/>
    <property type="match status" value="1"/>
</dbReference>
<evidence type="ECO:0000256" key="4">
    <source>
        <dbReference type="ARBA" id="ARBA00022723"/>
    </source>
</evidence>
<keyword evidence="10" id="KW-1185">Reference proteome</keyword>
<dbReference type="InterPro" id="IPR019833">
    <property type="entry name" value="Mn/Fe_SOD_BS"/>
</dbReference>
<protein>
    <recommendedName>
        <fullName evidence="3 6">Superoxide dismutase</fullName>
        <ecNumber evidence="3 6">1.15.1.1</ecNumber>
    </recommendedName>
</protein>
<gene>
    <name evidence="9" type="ORF">WCY31_07585</name>
</gene>
<dbReference type="InterPro" id="IPR036314">
    <property type="entry name" value="SOD_C_sf"/>
</dbReference>